<feature type="chain" id="PRO_5004281244" evidence="2">
    <location>
        <begin position="21"/>
        <end position="114"/>
    </location>
</feature>
<gene>
    <name evidence="3" type="ORF">ANT8C10.01</name>
</gene>
<organism evidence="3">
    <name type="scientific">uncultured marine proteobacterium ANT8C10</name>
    <dbReference type="NCBI Taxonomy" id="248047"/>
    <lineage>
        <taxon>Bacteria</taxon>
        <taxon>Pseudomonadati</taxon>
        <taxon>Pseudomonadota</taxon>
        <taxon>environmental samples</taxon>
    </lineage>
</organism>
<feature type="signal peptide" evidence="2">
    <location>
        <begin position="1"/>
        <end position="20"/>
    </location>
</feature>
<name>Q6UD64_9PROT</name>
<sequence>MKIKLLPILLTAVFTVNAFADVELKRKNIKTVEDVKEYRAQVIDKMTQRLDSGELKYKRANALEKRIALLSDKPLPTQEQIDWRVENRSGKNSIKRKGKGLRGAAKQKRRNFIA</sequence>
<keyword evidence="2" id="KW-0732">Signal</keyword>
<evidence type="ECO:0000256" key="2">
    <source>
        <dbReference type="SAM" id="SignalP"/>
    </source>
</evidence>
<proteinExistence type="predicted"/>
<evidence type="ECO:0000313" key="3">
    <source>
        <dbReference type="EMBL" id="AAR05176.1"/>
    </source>
</evidence>
<accession>Q6UD64</accession>
<dbReference type="AlphaFoldDB" id="Q6UD64"/>
<reference evidence="3" key="2">
    <citation type="submission" date="2003-08" db="EMBL/GenBank/DDBJ databases">
        <authorList>
            <person name="de la Torre J.R."/>
            <person name="Christianson L.M."/>
            <person name="Beja O."/>
            <person name="Suzuki M.T."/>
            <person name="Karl D.M."/>
            <person name="Heidelberg J.F."/>
            <person name="DeLong E.F."/>
        </authorList>
    </citation>
    <scope>NUCLEOTIDE SEQUENCE</scope>
</reference>
<evidence type="ECO:0000256" key="1">
    <source>
        <dbReference type="SAM" id="MobiDB-lite"/>
    </source>
</evidence>
<protein>
    <submittedName>
        <fullName evidence="3">Uncharacterized protein</fullName>
    </submittedName>
</protein>
<feature type="compositionally biased region" description="Basic residues" evidence="1">
    <location>
        <begin position="93"/>
        <end position="114"/>
    </location>
</feature>
<feature type="region of interest" description="Disordered" evidence="1">
    <location>
        <begin position="92"/>
        <end position="114"/>
    </location>
</feature>
<dbReference type="EMBL" id="AY372452">
    <property type="protein sequence ID" value="AAR05176.1"/>
    <property type="molecule type" value="Genomic_DNA"/>
</dbReference>
<reference evidence="3" key="1">
    <citation type="journal article" date="2003" name="Proc. Natl. Acad. Sci. U.S.A.">
        <title>Proteorhodopsin genes are distributed among divergent marine bacterial taxa.</title>
        <authorList>
            <person name="De La Torre J.R."/>
            <person name="Christianson L.M."/>
            <person name="Beja O."/>
            <person name="Suzuki M.T."/>
            <person name="Karl D.M."/>
            <person name="Heidelberg J."/>
            <person name="DeLong E.F."/>
        </authorList>
    </citation>
    <scope>NUCLEOTIDE SEQUENCE</scope>
</reference>